<sequence length="249" mass="28586">MSKIRTLVIEDEPAIRKELQWLVSQEESLKLEAMTGSVKESLQIIKNTELDLVLMDIQLTDGTAFDILNQLDQISFHIIFITAYNHFAIKAIKYGALDYLLKPIDSDEFSVAIQKVKKVKQVDYQGQISVLKEFNAVKNIDMSSSICITSLDCIQIIRLNEIIYLSGEGSYTQIHLESNKIVTASKPLKYYEEILPDDFFIKTHQSYIVNKNFIDKYMKTGIIIMKNTAEIPVATRRKEFVIDHLNSVR</sequence>
<dbReference type="InterPro" id="IPR011006">
    <property type="entry name" value="CheY-like_superfamily"/>
</dbReference>
<evidence type="ECO:0000256" key="1">
    <source>
        <dbReference type="PROSITE-ProRule" id="PRU00169"/>
    </source>
</evidence>
<evidence type="ECO:0000259" key="3">
    <source>
        <dbReference type="PROSITE" id="PS50930"/>
    </source>
</evidence>
<dbReference type="SUPFAM" id="SSF52172">
    <property type="entry name" value="CheY-like"/>
    <property type="match status" value="1"/>
</dbReference>
<dbReference type="SMART" id="SM00850">
    <property type="entry name" value="LytTR"/>
    <property type="match status" value="1"/>
</dbReference>
<dbReference type="Gene3D" id="3.40.50.2300">
    <property type="match status" value="1"/>
</dbReference>
<keyword evidence="1" id="KW-0597">Phosphoprotein</keyword>
<dbReference type="GO" id="GO:0000156">
    <property type="term" value="F:phosphorelay response regulator activity"/>
    <property type="evidence" value="ECO:0007669"/>
    <property type="project" value="InterPro"/>
</dbReference>
<dbReference type="PANTHER" id="PTHR37299:SF1">
    <property type="entry name" value="STAGE 0 SPORULATION PROTEIN A HOMOLOG"/>
    <property type="match status" value="1"/>
</dbReference>
<keyword evidence="4" id="KW-0238">DNA-binding</keyword>
<reference evidence="4" key="1">
    <citation type="submission" date="2024-05" db="EMBL/GenBank/DDBJ databases">
        <title>Whole-Genome Sequence of CFS9, a Potential Fish Probiotic Isolated from the Body Surface of Silurus asotus.</title>
        <authorList>
            <person name="Kojima M."/>
            <person name="Tobioka K."/>
            <person name="Yokota K."/>
            <person name="Nakatani H."/>
            <person name="Hori K."/>
            <person name="Tamaru Y."/>
            <person name="Okazaki F."/>
        </authorList>
    </citation>
    <scope>NUCLEOTIDE SEQUENCE</scope>
    <source>
        <strain evidence="4">CFS9</strain>
    </source>
</reference>
<dbReference type="PROSITE" id="PS50930">
    <property type="entry name" value="HTH_LYTTR"/>
    <property type="match status" value="1"/>
</dbReference>
<dbReference type="RefSeq" id="WP_369616344.1">
    <property type="nucleotide sequence ID" value="NZ_AP031573.1"/>
</dbReference>
<feature type="domain" description="HTH LytTR-type" evidence="3">
    <location>
        <begin position="156"/>
        <end position="247"/>
    </location>
</feature>
<dbReference type="Gene3D" id="2.40.50.1020">
    <property type="entry name" value="LytTr DNA-binding domain"/>
    <property type="match status" value="1"/>
</dbReference>
<dbReference type="AlphaFoldDB" id="A0AAT9H6D0"/>
<accession>A0AAT9H6D0</accession>
<dbReference type="Pfam" id="PF00072">
    <property type="entry name" value="Response_reg"/>
    <property type="match status" value="1"/>
</dbReference>
<dbReference type="InterPro" id="IPR001789">
    <property type="entry name" value="Sig_transdc_resp-reg_receiver"/>
</dbReference>
<evidence type="ECO:0000259" key="2">
    <source>
        <dbReference type="PROSITE" id="PS50110"/>
    </source>
</evidence>
<dbReference type="PROSITE" id="PS50110">
    <property type="entry name" value="RESPONSE_REGULATORY"/>
    <property type="match status" value="1"/>
</dbReference>
<dbReference type="InterPro" id="IPR007492">
    <property type="entry name" value="LytTR_DNA-bd_dom"/>
</dbReference>
<organism evidence="4">
    <name type="scientific">Flavobacterium sp. CFS9</name>
    <dbReference type="NCBI Taxonomy" id="3143118"/>
    <lineage>
        <taxon>Bacteria</taxon>
        <taxon>Pseudomonadati</taxon>
        <taxon>Bacteroidota</taxon>
        <taxon>Flavobacteriia</taxon>
        <taxon>Flavobacteriales</taxon>
        <taxon>Flavobacteriaceae</taxon>
        <taxon>Flavobacterium</taxon>
    </lineage>
</organism>
<dbReference type="InterPro" id="IPR046947">
    <property type="entry name" value="LytR-like"/>
</dbReference>
<protein>
    <submittedName>
        <fullName evidence="4">LytTR family DNA-binding domain-containing protein</fullName>
    </submittedName>
</protein>
<dbReference type="EMBL" id="AP031573">
    <property type="protein sequence ID" value="BFM45346.1"/>
    <property type="molecule type" value="Genomic_DNA"/>
</dbReference>
<dbReference type="Pfam" id="PF04397">
    <property type="entry name" value="LytTR"/>
    <property type="match status" value="1"/>
</dbReference>
<dbReference type="SMART" id="SM00448">
    <property type="entry name" value="REC"/>
    <property type="match status" value="1"/>
</dbReference>
<feature type="modified residue" description="4-aspartylphosphate" evidence="1">
    <location>
        <position position="56"/>
    </location>
</feature>
<dbReference type="PANTHER" id="PTHR37299">
    <property type="entry name" value="TRANSCRIPTIONAL REGULATOR-RELATED"/>
    <property type="match status" value="1"/>
</dbReference>
<proteinExistence type="predicted"/>
<gene>
    <name evidence="4" type="ORF">CFS9_39870</name>
</gene>
<name>A0AAT9H6D0_9FLAO</name>
<dbReference type="GO" id="GO:0003677">
    <property type="term" value="F:DNA binding"/>
    <property type="evidence" value="ECO:0007669"/>
    <property type="project" value="UniProtKB-KW"/>
</dbReference>
<feature type="domain" description="Response regulatory" evidence="2">
    <location>
        <begin position="5"/>
        <end position="117"/>
    </location>
</feature>
<evidence type="ECO:0000313" key="4">
    <source>
        <dbReference type="EMBL" id="BFM45346.1"/>
    </source>
</evidence>